<proteinExistence type="predicted"/>
<dbReference type="OrthoDB" id="3805543at2"/>
<dbReference type="Pfam" id="PF09084">
    <property type="entry name" value="NMT1"/>
    <property type="match status" value="1"/>
</dbReference>
<dbReference type="SUPFAM" id="SSF53850">
    <property type="entry name" value="Periplasmic binding protein-like II"/>
    <property type="match status" value="1"/>
</dbReference>
<feature type="region of interest" description="Disordered" evidence="1">
    <location>
        <begin position="1"/>
        <end position="93"/>
    </location>
</feature>
<evidence type="ECO:0000256" key="1">
    <source>
        <dbReference type="SAM" id="MobiDB-lite"/>
    </source>
</evidence>
<dbReference type="Proteomes" id="UP000268652">
    <property type="component" value="Unassembled WGS sequence"/>
</dbReference>
<reference evidence="5 6" key="1">
    <citation type="submission" date="2018-09" db="EMBL/GenBank/DDBJ databases">
        <title>Streptomyces sp. nov. DS1-2, an endophytic actinomycete isolated from roots of Dendrobium scabrilingue.</title>
        <authorList>
            <person name="Kuncharoen N."/>
            <person name="Kudo T."/>
            <person name="Ohkuma M."/>
            <person name="Yuki M."/>
            <person name="Tanasupawat S."/>
        </authorList>
    </citation>
    <scope>NUCLEOTIDE SEQUENCE [LARGE SCALE GENOMIC DNA]</scope>
    <source>
        <strain evidence="3 6">AZ1-7</strain>
        <strain evidence="4 5">DS1-2</strain>
    </source>
</reference>
<comment type="caution">
    <text evidence="3">The sequence shown here is derived from an EMBL/GenBank/DDBJ whole genome shotgun (WGS) entry which is preliminary data.</text>
</comment>
<evidence type="ECO:0000313" key="6">
    <source>
        <dbReference type="Proteomes" id="UP000275024"/>
    </source>
</evidence>
<dbReference type="InterPro" id="IPR015168">
    <property type="entry name" value="SsuA/THI5"/>
</dbReference>
<dbReference type="Proteomes" id="UP000275024">
    <property type="component" value="Unassembled WGS sequence"/>
</dbReference>
<dbReference type="EMBL" id="RBDY01000048">
    <property type="protein sequence ID" value="RKN13328.1"/>
    <property type="molecule type" value="Genomic_DNA"/>
</dbReference>
<evidence type="ECO:0000313" key="3">
    <source>
        <dbReference type="EMBL" id="RKN03466.1"/>
    </source>
</evidence>
<accession>A0A3A9W7H8</accession>
<dbReference type="Gene3D" id="3.40.190.10">
    <property type="entry name" value="Periplasmic binding protein-like II"/>
    <property type="match status" value="2"/>
</dbReference>
<evidence type="ECO:0000313" key="5">
    <source>
        <dbReference type="Proteomes" id="UP000268652"/>
    </source>
</evidence>
<dbReference type="AlphaFoldDB" id="A0A3A9W7H8"/>
<evidence type="ECO:0000259" key="2">
    <source>
        <dbReference type="Pfam" id="PF09084"/>
    </source>
</evidence>
<name>A0A3A9W7H8_9ACTN</name>
<gene>
    <name evidence="4" type="ORF">D7318_31375</name>
    <name evidence="3" type="ORF">D7319_31505</name>
</gene>
<dbReference type="EMBL" id="RBDX01000049">
    <property type="protein sequence ID" value="RKN03466.1"/>
    <property type="molecule type" value="Genomic_DNA"/>
</dbReference>
<keyword evidence="5" id="KW-1185">Reference proteome</keyword>
<feature type="compositionally biased region" description="Low complexity" evidence="1">
    <location>
        <begin position="53"/>
        <end position="66"/>
    </location>
</feature>
<evidence type="ECO:0000313" key="4">
    <source>
        <dbReference type="EMBL" id="RKN13328.1"/>
    </source>
</evidence>
<feature type="domain" description="SsuA/THI5-like" evidence="2">
    <location>
        <begin position="119"/>
        <end position="232"/>
    </location>
</feature>
<organism evidence="3 6">
    <name type="scientific">Streptomyces radicis</name>
    <dbReference type="NCBI Taxonomy" id="1750517"/>
    <lineage>
        <taxon>Bacteria</taxon>
        <taxon>Bacillati</taxon>
        <taxon>Actinomycetota</taxon>
        <taxon>Actinomycetes</taxon>
        <taxon>Kitasatosporales</taxon>
        <taxon>Streptomycetaceae</taxon>
        <taxon>Streptomyces</taxon>
    </lineage>
</organism>
<protein>
    <submittedName>
        <fullName evidence="3">ABC transporter substrate-binding protein</fullName>
    </submittedName>
</protein>
<sequence>MRPRPTSPGPASRSSTCSPIRSTSLRTTSRSRRSGSKKPGTVAPDRSARRTTRSPTTTRPRRASAAAGGGSCASGTRRPGARPSLGDVPMPDQRGLTLACPGHFSDRVFDLWTGAVRPAGIDLQYLPMSPREAFRRLLRGEFPVGEMSLSTYVTSVAHDRARFVAIPAFPSRTFRHSAVYVRDAAGIEGPADLVGRRIGVPEYQMTAAVWVRGMLQHDHNVRASDVEWVTGGLQDSGRHSLEPVTVRGVNVVHEDQRSLDDLLLAGEIDAIVAPQAPPSFAAGSPAVRRLFPDYRSVEADYFRRTGLFPIMHTVVMDRSLYESQPWIAASLYEAFDRARANAIARLTEREPLSVSLPWINDEVAQTVEVMGPNFWPYGLEPNEPVLEALCGYLVEQGICDRRVAARDLFAPTVLELAGTRSL</sequence>